<dbReference type="EMBL" id="CP031320">
    <property type="protein sequence ID" value="AXK35269.1"/>
    <property type="molecule type" value="Genomic_DNA"/>
</dbReference>
<protein>
    <submittedName>
        <fullName evidence="7">MFS transporter</fullName>
    </submittedName>
</protein>
<evidence type="ECO:0000256" key="5">
    <source>
        <dbReference type="ARBA" id="ARBA00023136"/>
    </source>
</evidence>
<name>A0A345XUF3_9ACTN</name>
<dbReference type="GO" id="GO:0022857">
    <property type="term" value="F:transmembrane transporter activity"/>
    <property type="evidence" value="ECO:0007669"/>
    <property type="project" value="InterPro"/>
</dbReference>
<keyword evidence="5 6" id="KW-0472">Membrane</keyword>
<keyword evidence="8" id="KW-1185">Reference proteome</keyword>
<feature type="transmembrane region" description="Helical" evidence="6">
    <location>
        <begin position="47"/>
        <end position="66"/>
    </location>
</feature>
<organism evidence="7 8">
    <name type="scientific">Streptomyces armeniacus</name>
    <dbReference type="NCBI Taxonomy" id="83291"/>
    <lineage>
        <taxon>Bacteria</taxon>
        <taxon>Bacillati</taxon>
        <taxon>Actinomycetota</taxon>
        <taxon>Actinomycetes</taxon>
        <taxon>Kitasatosporales</taxon>
        <taxon>Streptomycetaceae</taxon>
        <taxon>Streptomyces</taxon>
    </lineage>
</organism>
<dbReference type="RefSeq" id="WP_208881329.1">
    <property type="nucleotide sequence ID" value="NZ_CP031320.1"/>
</dbReference>
<keyword evidence="2" id="KW-1003">Cell membrane</keyword>
<feature type="transmembrane region" description="Helical" evidence="6">
    <location>
        <begin position="161"/>
        <end position="188"/>
    </location>
</feature>
<feature type="transmembrane region" description="Helical" evidence="6">
    <location>
        <begin position="257"/>
        <end position="278"/>
    </location>
</feature>
<dbReference type="PANTHER" id="PTHR23513">
    <property type="entry name" value="INTEGRAL MEMBRANE EFFLUX PROTEIN-RELATED"/>
    <property type="match status" value="1"/>
</dbReference>
<keyword evidence="3 6" id="KW-0812">Transmembrane</keyword>
<evidence type="ECO:0000256" key="3">
    <source>
        <dbReference type="ARBA" id="ARBA00022692"/>
    </source>
</evidence>
<comment type="subcellular location">
    <subcellularLocation>
        <location evidence="1">Cell membrane</location>
        <topology evidence="1">Multi-pass membrane protein</topology>
    </subcellularLocation>
</comment>
<keyword evidence="4 6" id="KW-1133">Transmembrane helix</keyword>
<dbReference type="KEGG" id="sarm:DVA86_24130"/>
<dbReference type="GO" id="GO:0005886">
    <property type="term" value="C:plasma membrane"/>
    <property type="evidence" value="ECO:0007669"/>
    <property type="project" value="UniProtKB-SubCell"/>
</dbReference>
<dbReference type="InterPro" id="IPR011701">
    <property type="entry name" value="MFS"/>
</dbReference>
<evidence type="ECO:0000256" key="6">
    <source>
        <dbReference type="SAM" id="Phobius"/>
    </source>
</evidence>
<proteinExistence type="predicted"/>
<evidence type="ECO:0000313" key="8">
    <source>
        <dbReference type="Proteomes" id="UP000254425"/>
    </source>
</evidence>
<gene>
    <name evidence="7" type="ORF">DVA86_24130</name>
</gene>
<sequence length="398" mass="40366">MEWGAARVLRDRNSGLYLGGVVVSGFGSSAMSLAAGVWVKSLTGSDSLAALALFCVWAPTLFGPVIGTLTDRTRRRPLLVRANLAMAALLLTLLTVRTEGQVWLLFAVLTAYGVSAVLTDAAEAALVASAVPAELHGDFNGLRMTANEGMKLVAPLLGAGLFVQFGGAAVAVLDAVTFALAAGAFALMRVSEPPPPRKGAARWTARTAEGARYVWRQRGLRRLVLAGAATMFVAGLNGAAVYAVVDSGLHRSPAFAGVLYAAQGVGSVLSGVAAGPLLRRLPERAFAAAGIALFGLGVALRTTPSSTVALAASVLIGAGLPCVLIAAMTAVQRDTPHALLGRVAATANTLVFAPNAVSLAAGAGLVALLDHRVLLAVAGALAGATALGLVVRGRPERG</sequence>
<dbReference type="InterPro" id="IPR036259">
    <property type="entry name" value="MFS_trans_sf"/>
</dbReference>
<feature type="transmembrane region" description="Helical" evidence="6">
    <location>
        <begin position="373"/>
        <end position="391"/>
    </location>
</feature>
<dbReference type="SUPFAM" id="SSF103473">
    <property type="entry name" value="MFS general substrate transporter"/>
    <property type="match status" value="1"/>
</dbReference>
<accession>A0A345XUF3</accession>
<dbReference type="AlphaFoldDB" id="A0A345XUF3"/>
<feature type="transmembrane region" description="Helical" evidence="6">
    <location>
        <begin position="343"/>
        <end position="367"/>
    </location>
</feature>
<dbReference type="Gene3D" id="1.20.1250.20">
    <property type="entry name" value="MFS general substrate transporter like domains"/>
    <property type="match status" value="1"/>
</dbReference>
<feature type="transmembrane region" description="Helical" evidence="6">
    <location>
        <begin position="285"/>
        <end position="302"/>
    </location>
</feature>
<evidence type="ECO:0000256" key="2">
    <source>
        <dbReference type="ARBA" id="ARBA00022475"/>
    </source>
</evidence>
<dbReference type="Pfam" id="PF07690">
    <property type="entry name" value="MFS_1"/>
    <property type="match status" value="1"/>
</dbReference>
<dbReference type="Proteomes" id="UP000254425">
    <property type="component" value="Chromosome"/>
</dbReference>
<evidence type="ECO:0000313" key="7">
    <source>
        <dbReference type="EMBL" id="AXK35269.1"/>
    </source>
</evidence>
<reference evidence="7 8" key="1">
    <citation type="submission" date="2018-07" db="EMBL/GenBank/DDBJ databases">
        <title>Draft genome of the type strain Streptomyces armeniacus ATCC 15676.</title>
        <authorList>
            <person name="Labana P."/>
            <person name="Gosse J.T."/>
            <person name="Boddy C.N."/>
        </authorList>
    </citation>
    <scope>NUCLEOTIDE SEQUENCE [LARGE SCALE GENOMIC DNA]</scope>
    <source>
        <strain evidence="7 8">ATCC 15676</strain>
    </source>
</reference>
<evidence type="ECO:0000256" key="1">
    <source>
        <dbReference type="ARBA" id="ARBA00004651"/>
    </source>
</evidence>
<dbReference type="PANTHER" id="PTHR23513:SF6">
    <property type="entry name" value="MAJOR FACILITATOR SUPERFAMILY ASSOCIATED DOMAIN-CONTAINING PROTEIN"/>
    <property type="match status" value="1"/>
</dbReference>
<evidence type="ECO:0000256" key="4">
    <source>
        <dbReference type="ARBA" id="ARBA00022989"/>
    </source>
</evidence>
<feature type="transmembrane region" description="Helical" evidence="6">
    <location>
        <begin position="16"/>
        <end position="35"/>
    </location>
</feature>
<feature type="transmembrane region" description="Helical" evidence="6">
    <location>
        <begin position="223"/>
        <end position="245"/>
    </location>
</feature>
<dbReference type="CDD" id="cd06173">
    <property type="entry name" value="MFS_MefA_like"/>
    <property type="match status" value="1"/>
</dbReference>
<feature type="transmembrane region" description="Helical" evidence="6">
    <location>
        <begin position="78"/>
        <end position="96"/>
    </location>
</feature>
<feature type="transmembrane region" description="Helical" evidence="6">
    <location>
        <begin position="308"/>
        <end position="331"/>
    </location>
</feature>